<evidence type="ECO:0000313" key="2">
    <source>
        <dbReference type="Proteomes" id="UP000000493"/>
    </source>
</evidence>
<dbReference type="KEGG" id="rsi:Runsl_1965"/>
<reference evidence="2" key="1">
    <citation type="submission" date="2011-06" db="EMBL/GenBank/DDBJ databases">
        <title>The complete genome of chromosome of Runella slithyformis DSM 19594.</title>
        <authorList>
            <consortium name="US DOE Joint Genome Institute (JGI-PGF)"/>
            <person name="Lucas S."/>
            <person name="Han J."/>
            <person name="Lapidus A."/>
            <person name="Bruce D."/>
            <person name="Goodwin L."/>
            <person name="Pitluck S."/>
            <person name="Peters L."/>
            <person name="Kyrpides N."/>
            <person name="Mavromatis K."/>
            <person name="Ivanova N."/>
            <person name="Ovchinnikova G."/>
            <person name="Zhang X."/>
            <person name="Misra M."/>
            <person name="Detter J.C."/>
            <person name="Tapia R."/>
            <person name="Han C."/>
            <person name="Land M."/>
            <person name="Hauser L."/>
            <person name="Markowitz V."/>
            <person name="Cheng J.-F."/>
            <person name="Hugenholtz P."/>
            <person name="Woyke T."/>
            <person name="Wu D."/>
            <person name="Tindall B."/>
            <person name="Faehrich R."/>
            <person name="Brambilla E."/>
            <person name="Klenk H.-P."/>
            <person name="Eisen J.A."/>
        </authorList>
    </citation>
    <scope>NUCLEOTIDE SEQUENCE [LARGE SCALE GENOMIC DNA]</scope>
    <source>
        <strain evidence="2">ATCC 29530 / DSM 19594 / LMG 11500 / NCIMB 11436 / LSU 4</strain>
    </source>
</reference>
<dbReference type="EMBL" id="CP002859">
    <property type="protein sequence ID" value="AEI48383.1"/>
    <property type="molecule type" value="Genomic_DNA"/>
</dbReference>
<keyword evidence="2" id="KW-1185">Reference proteome</keyword>
<dbReference type="PROSITE" id="PS51257">
    <property type="entry name" value="PROKAR_LIPOPROTEIN"/>
    <property type="match status" value="1"/>
</dbReference>
<sequence length="260" mass="30101">MKIIYGFLLLCIGLVGCKDKNDPIDMLGKAPILSQIKTNGKLQTEFIYNAENKLIEIRKYFDDGTNIWESRRYEYNKDKVVKSEFWSSHPLYLSSWPAPGKPLTLQSVTVYEYSSSQNQPAKELNYAADGKQLLSYTVHAYTLTGRKIKSQTFAAEGRETFTQTYEYDSRGNLSNWATSYWEYDTHANPLQNLQVPYSDPSWVSPNNATENFGKDANGKKTNVWRYEYTYTGWDFPLTMKTFIGGKLMGQSEFSYREWVR</sequence>
<dbReference type="Gene3D" id="2.180.10.10">
    <property type="entry name" value="RHS repeat-associated core"/>
    <property type="match status" value="1"/>
</dbReference>
<gene>
    <name evidence="1" type="ordered locus">Runsl_1965</name>
</gene>
<evidence type="ECO:0000313" key="1">
    <source>
        <dbReference type="EMBL" id="AEI48383.1"/>
    </source>
</evidence>
<dbReference type="Proteomes" id="UP000000493">
    <property type="component" value="Chromosome"/>
</dbReference>
<proteinExistence type="predicted"/>
<protein>
    <recommendedName>
        <fullName evidence="3">DUF4595 domain-containing protein</fullName>
    </recommendedName>
</protein>
<dbReference type="AlphaFoldDB" id="A0A7U3ZJM5"/>
<reference evidence="1 2" key="2">
    <citation type="journal article" date="2012" name="Stand. Genomic Sci.">
        <title>Complete genome sequence of the aquatic bacterium Runella slithyformis type strain (LSU 4(T)).</title>
        <authorList>
            <person name="Copeland A."/>
            <person name="Zhang X."/>
            <person name="Misra M."/>
            <person name="Lapidus A."/>
            <person name="Nolan M."/>
            <person name="Lucas S."/>
            <person name="Deshpande S."/>
            <person name="Cheng J.F."/>
            <person name="Tapia R."/>
            <person name="Goodwin L.A."/>
            <person name="Pitluck S."/>
            <person name="Liolios K."/>
            <person name="Pagani I."/>
            <person name="Ivanova N."/>
            <person name="Mikhailova N."/>
            <person name="Pati A."/>
            <person name="Chen A."/>
            <person name="Palaniappan K."/>
            <person name="Land M."/>
            <person name="Hauser L."/>
            <person name="Pan C."/>
            <person name="Jeffries C.D."/>
            <person name="Detter J.C."/>
            <person name="Brambilla E.M."/>
            <person name="Rohde M."/>
            <person name="Djao O.D."/>
            <person name="Goker M."/>
            <person name="Sikorski J."/>
            <person name="Tindall B.J."/>
            <person name="Woyke T."/>
            <person name="Bristow J."/>
            <person name="Eisen J.A."/>
            <person name="Markowitz V."/>
            <person name="Hugenholtz P."/>
            <person name="Kyrpides N.C."/>
            <person name="Klenk H.P."/>
            <person name="Mavromatis K."/>
        </authorList>
    </citation>
    <scope>NUCLEOTIDE SEQUENCE [LARGE SCALE GENOMIC DNA]</scope>
    <source>
        <strain evidence="2">ATCC 29530 / DSM 19594 / LMG 11500 / NCIMB 11436 / LSU 4</strain>
    </source>
</reference>
<name>A0A7U3ZJM5_RUNSL</name>
<organism evidence="1 2">
    <name type="scientific">Runella slithyformis (strain ATCC 29530 / DSM 19594 / LMG 11500 / NCIMB 11436 / LSU 4)</name>
    <dbReference type="NCBI Taxonomy" id="761193"/>
    <lineage>
        <taxon>Bacteria</taxon>
        <taxon>Pseudomonadati</taxon>
        <taxon>Bacteroidota</taxon>
        <taxon>Cytophagia</taxon>
        <taxon>Cytophagales</taxon>
        <taxon>Spirosomataceae</taxon>
        <taxon>Runella</taxon>
    </lineage>
</organism>
<accession>A0A7U3ZJM5</accession>
<evidence type="ECO:0008006" key="3">
    <source>
        <dbReference type="Google" id="ProtNLM"/>
    </source>
</evidence>